<name>A0A838ZU28_9FLAO</name>
<dbReference type="GO" id="GO:0016787">
    <property type="term" value="F:hydrolase activity"/>
    <property type="evidence" value="ECO:0007669"/>
    <property type="project" value="UniProtKB-KW"/>
</dbReference>
<protein>
    <submittedName>
        <fullName evidence="2">Alpha/beta hydrolase</fullName>
    </submittedName>
</protein>
<keyword evidence="1" id="KW-0732">Signal</keyword>
<dbReference type="RefSeq" id="WP_182044073.1">
    <property type="nucleotide sequence ID" value="NZ_JACDZE010000004.1"/>
</dbReference>
<accession>A0A838ZU28</accession>
<sequence length="273" mass="31393">MKNLLYLSVLLVFFSQCKSNAQTPDPIPAHDSLKIESKEVNETRVINIWLPEDYTTSGLTYPVLYMPDGGIKEDFPHIANTLSEIISSKKIPPHILVGIENTERRRDLTPPTQVEKDKEIAPVVGGSAEFRAFIQNELIPEINNRYRTTSKKGIIGESLAGLFVMETLIIQPELFDFYIAFDPSLWWNDKYVEKNAPNFLTQFPTEQKKLWFAGSDAKDIYKSTRKLADILKENAPENLTWTYSDEPKEKHSTIFRATKEKAMIWTMNEYQPN</sequence>
<dbReference type="AlphaFoldDB" id="A0A838ZU28"/>
<gene>
    <name evidence="2" type="ORF">HU137_11895</name>
</gene>
<organism evidence="2 3">
    <name type="scientific">Moheibacter lacus</name>
    <dbReference type="NCBI Taxonomy" id="2745851"/>
    <lineage>
        <taxon>Bacteria</taxon>
        <taxon>Pseudomonadati</taxon>
        <taxon>Bacteroidota</taxon>
        <taxon>Flavobacteriia</taxon>
        <taxon>Flavobacteriales</taxon>
        <taxon>Weeksellaceae</taxon>
        <taxon>Moheibacter</taxon>
    </lineage>
</organism>
<keyword evidence="2" id="KW-0378">Hydrolase</keyword>
<dbReference type="InterPro" id="IPR050583">
    <property type="entry name" value="Mycobacterial_A85_antigen"/>
</dbReference>
<feature type="signal peptide" evidence="1">
    <location>
        <begin position="1"/>
        <end position="21"/>
    </location>
</feature>
<reference evidence="2 3" key="1">
    <citation type="submission" date="2020-07" db="EMBL/GenBank/DDBJ databases">
        <title>Moheibacter lacus sp. nov., a member of the family Flavobacteriaceae isolated from freshwater lake sediment.</title>
        <authorList>
            <person name="Liu Y."/>
        </authorList>
    </citation>
    <scope>NUCLEOTIDE SEQUENCE [LARGE SCALE GENOMIC DNA]</scope>
    <source>
        <strain evidence="2 3">BDHS18</strain>
    </source>
</reference>
<dbReference type="SUPFAM" id="SSF53474">
    <property type="entry name" value="alpha/beta-Hydrolases"/>
    <property type="match status" value="1"/>
</dbReference>
<dbReference type="Pfam" id="PF00756">
    <property type="entry name" value="Esterase"/>
    <property type="match status" value="1"/>
</dbReference>
<dbReference type="PANTHER" id="PTHR48098">
    <property type="entry name" value="ENTEROCHELIN ESTERASE-RELATED"/>
    <property type="match status" value="1"/>
</dbReference>
<comment type="caution">
    <text evidence="2">The sequence shown here is derived from an EMBL/GenBank/DDBJ whole genome shotgun (WGS) entry which is preliminary data.</text>
</comment>
<dbReference type="Gene3D" id="3.40.50.1820">
    <property type="entry name" value="alpha/beta hydrolase"/>
    <property type="match status" value="1"/>
</dbReference>
<evidence type="ECO:0000256" key="1">
    <source>
        <dbReference type="SAM" id="SignalP"/>
    </source>
</evidence>
<feature type="chain" id="PRO_5032534964" evidence="1">
    <location>
        <begin position="22"/>
        <end position="273"/>
    </location>
</feature>
<evidence type="ECO:0000313" key="2">
    <source>
        <dbReference type="EMBL" id="MBA5630477.1"/>
    </source>
</evidence>
<proteinExistence type="predicted"/>
<keyword evidence="3" id="KW-1185">Reference proteome</keyword>
<evidence type="ECO:0000313" key="3">
    <source>
        <dbReference type="Proteomes" id="UP000552241"/>
    </source>
</evidence>
<dbReference type="InterPro" id="IPR000801">
    <property type="entry name" value="Esterase-like"/>
</dbReference>
<dbReference type="EMBL" id="JACDZE010000004">
    <property type="protein sequence ID" value="MBA5630477.1"/>
    <property type="molecule type" value="Genomic_DNA"/>
</dbReference>
<dbReference type="PANTHER" id="PTHR48098:SF6">
    <property type="entry name" value="FERRI-BACILLIBACTIN ESTERASE BESA"/>
    <property type="match status" value="1"/>
</dbReference>
<dbReference type="InterPro" id="IPR029058">
    <property type="entry name" value="AB_hydrolase_fold"/>
</dbReference>
<dbReference type="Proteomes" id="UP000552241">
    <property type="component" value="Unassembled WGS sequence"/>
</dbReference>